<proteinExistence type="predicted"/>
<dbReference type="RefSeq" id="WP_378475798.1">
    <property type="nucleotide sequence ID" value="NZ_JBHUIW010000001.1"/>
</dbReference>
<reference evidence="3" key="1">
    <citation type="journal article" date="2019" name="Int. J. Syst. Evol. Microbiol.">
        <title>The Global Catalogue of Microorganisms (GCM) 10K type strain sequencing project: providing services to taxonomists for standard genome sequencing and annotation.</title>
        <authorList>
            <consortium name="The Broad Institute Genomics Platform"/>
            <consortium name="The Broad Institute Genome Sequencing Center for Infectious Disease"/>
            <person name="Wu L."/>
            <person name="Ma J."/>
        </authorList>
    </citation>
    <scope>NUCLEOTIDE SEQUENCE [LARGE SCALE GENOMIC DNA]</scope>
    <source>
        <strain evidence="3">CGMCC 1.6774</strain>
    </source>
</reference>
<dbReference type="EMBL" id="JBHUIW010000001">
    <property type="protein sequence ID" value="MFD2180581.1"/>
    <property type="molecule type" value="Genomic_DNA"/>
</dbReference>
<feature type="region of interest" description="Disordered" evidence="1">
    <location>
        <begin position="48"/>
        <end position="93"/>
    </location>
</feature>
<evidence type="ECO:0000313" key="3">
    <source>
        <dbReference type="Proteomes" id="UP001597314"/>
    </source>
</evidence>
<comment type="caution">
    <text evidence="2">The sequence shown here is derived from an EMBL/GenBank/DDBJ whole genome shotgun (WGS) entry which is preliminary data.</text>
</comment>
<gene>
    <name evidence="2" type="ORF">ACFSOX_00310</name>
</gene>
<protein>
    <submittedName>
        <fullName evidence="2">Uncharacterized protein</fullName>
    </submittedName>
</protein>
<name>A0ABW5AED6_9BRAD</name>
<sequence>MRIQRGSRLTPECRTRLAELARSRAESTFAEWHRHAYRDGPIARMDRNGPEPWARAAPSTPPTAPTFGGGRAPETNKPFFPWPPPTPSTRRAFSPDVVADRPRARTVGEVADRLRAITTAADFDQINYYAVPGGFALVTRIERLDAVTGRPLAKPDRWPSRAVVASAGISFWDIFGLVRTPGYHRIIVFVLTNKAVEMRPVGDDELQRLTEAWAQQGADFLDPEIRALPVTPHHALLVLVYEFERTGEETRHLRPSRWTLDEHLESIGASLKALP</sequence>
<evidence type="ECO:0000256" key="1">
    <source>
        <dbReference type="SAM" id="MobiDB-lite"/>
    </source>
</evidence>
<dbReference type="Proteomes" id="UP001597314">
    <property type="component" value="Unassembled WGS sequence"/>
</dbReference>
<evidence type="ECO:0000313" key="2">
    <source>
        <dbReference type="EMBL" id="MFD2180581.1"/>
    </source>
</evidence>
<organism evidence="2 3">
    <name type="scientific">Rhodoplanes azumiensis</name>
    <dbReference type="NCBI Taxonomy" id="1897628"/>
    <lineage>
        <taxon>Bacteria</taxon>
        <taxon>Pseudomonadati</taxon>
        <taxon>Pseudomonadota</taxon>
        <taxon>Alphaproteobacteria</taxon>
        <taxon>Hyphomicrobiales</taxon>
        <taxon>Nitrobacteraceae</taxon>
        <taxon>Rhodoplanes</taxon>
    </lineage>
</organism>
<keyword evidence="3" id="KW-1185">Reference proteome</keyword>
<accession>A0ABW5AED6</accession>